<dbReference type="Gene3D" id="3.40.630.190">
    <property type="entry name" value="LCP protein"/>
    <property type="match status" value="1"/>
</dbReference>
<keyword evidence="3" id="KW-0472">Membrane</keyword>
<keyword evidence="3" id="KW-1133">Transmembrane helix</keyword>
<reference evidence="5 6" key="1">
    <citation type="submission" date="2024-09" db="EMBL/GenBank/DDBJ databases">
        <authorList>
            <person name="Sun Q."/>
            <person name="Mori K."/>
        </authorList>
    </citation>
    <scope>NUCLEOTIDE SEQUENCE [LARGE SCALE GENOMIC DNA]</scope>
    <source>
        <strain evidence="5 6">JCM 9626</strain>
    </source>
</reference>
<dbReference type="Proteomes" id="UP001589750">
    <property type="component" value="Unassembled WGS sequence"/>
</dbReference>
<keyword evidence="6" id="KW-1185">Reference proteome</keyword>
<dbReference type="InterPro" id="IPR004474">
    <property type="entry name" value="LytR_CpsA_psr"/>
</dbReference>
<feature type="domain" description="Cell envelope-related transcriptional attenuator" evidence="4">
    <location>
        <begin position="184"/>
        <end position="323"/>
    </location>
</feature>
<keyword evidence="3" id="KW-0812">Transmembrane</keyword>
<dbReference type="Pfam" id="PF03816">
    <property type="entry name" value="LytR_cpsA_psr"/>
    <property type="match status" value="1"/>
</dbReference>
<organism evidence="5 6">
    <name type="scientific">Nocardioides plantarum</name>
    <dbReference type="NCBI Taxonomy" id="29299"/>
    <lineage>
        <taxon>Bacteria</taxon>
        <taxon>Bacillati</taxon>
        <taxon>Actinomycetota</taxon>
        <taxon>Actinomycetes</taxon>
        <taxon>Propionibacteriales</taxon>
        <taxon>Nocardioidaceae</taxon>
        <taxon>Nocardioides</taxon>
    </lineage>
</organism>
<evidence type="ECO:0000256" key="2">
    <source>
        <dbReference type="SAM" id="MobiDB-lite"/>
    </source>
</evidence>
<accession>A0ABV5KBH5</accession>
<sequence>MSDRPGNGGPDEGPEFGWLYGRPGAGDEPAPEATRRIPVQPRPTQPRRTEPRPAPQGAGVEPRPPVPAPAPYQQPYEQPQPQPPHQPPQQPGRGGGGFWARRLRRPGFYLRMALVLLLLWATYIVAVPFITWRSSEKVAYAPQGDRPAEQDGTTYLLVGSDSRKNLSAAERKKYRTGNVTSVLTDTIMLLHTGGGPSVLLSIPRDTRIDESFYSGKINGAFSRGGAPLLTRIIEAETGIRIDKYVEIGLGGVADVVDAVGGIEVCPKERLLDGQAGLNIYKGCQEVDGTTALAYSRSRKKSALGDLERVRRQREVIGAIGKKVLSPWSVANPVRWWRLNKAVPSFFTFGEGTSALDASRWALAMTRTGSGDNLTCTMPVTDGTAETWDRDRADPMFAAIIDDKTDEITKDQCTPNGVKP</sequence>
<dbReference type="InterPro" id="IPR050922">
    <property type="entry name" value="LytR/CpsA/Psr_CW_biosynth"/>
</dbReference>
<feature type="compositionally biased region" description="Gly residues" evidence="2">
    <location>
        <begin position="1"/>
        <end position="11"/>
    </location>
</feature>
<name>A0ABV5KBH5_9ACTN</name>
<dbReference type="NCBIfam" id="TIGR00350">
    <property type="entry name" value="lytR_cpsA_psr"/>
    <property type="match status" value="1"/>
</dbReference>
<evidence type="ECO:0000256" key="1">
    <source>
        <dbReference type="ARBA" id="ARBA00006068"/>
    </source>
</evidence>
<evidence type="ECO:0000256" key="3">
    <source>
        <dbReference type="SAM" id="Phobius"/>
    </source>
</evidence>
<evidence type="ECO:0000313" key="5">
    <source>
        <dbReference type="EMBL" id="MFB9314084.1"/>
    </source>
</evidence>
<evidence type="ECO:0000259" key="4">
    <source>
        <dbReference type="Pfam" id="PF03816"/>
    </source>
</evidence>
<proteinExistence type="inferred from homology"/>
<dbReference type="PANTHER" id="PTHR33392:SF6">
    <property type="entry name" value="POLYISOPRENYL-TEICHOIC ACID--PEPTIDOGLYCAN TEICHOIC ACID TRANSFERASE TAGU"/>
    <property type="match status" value="1"/>
</dbReference>
<comment type="similarity">
    <text evidence="1">Belongs to the LytR/CpsA/Psr (LCP) family.</text>
</comment>
<feature type="region of interest" description="Disordered" evidence="2">
    <location>
        <begin position="1"/>
        <end position="98"/>
    </location>
</feature>
<protein>
    <submittedName>
        <fullName evidence="5">LCP family protein</fullName>
    </submittedName>
</protein>
<dbReference type="EMBL" id="JBHMDG010000015">
    <property type="protein sequence ID" value="MFB9314084.1"/>
    <property type="molecule type" value="Genomic_DNA"/>
</dbReference>
<feature type="transmembrane region" description="Helical" evidence="3">
    <location>
        <begin position="108"/>
        <end position="132"/>
    </location>
</feature>
<feature type="compositionally biased region" description="Pro residues" evidence="2">
    <location>
        <begin position="62"/>
        <end position="90"/>
    </location>
</feature>
<gene>
    <name evidence="5" type="ORF">ACFFRI_13600</name>
</gene>
<comment type="caution">
    <text evidence="5">The sequence shown here is derived from an EMBL/GenBank/DDBJ whole genome shotgun (WGS) entry which is preliminary data.</text>
</comment>
<dbReference type="PANTHER" id="PTHR33392">
    <property type="entry name" value="POLYISOPRENYL-TEICHOIC ACID--PEPTIDOGLYCAN TEICHOIC ACID TRANSFERASE TAGU"/>
    <property type="match status" value="1"/>
</dbReference>
<dbReference type="RefSeq" id="WP_140007552.1">
    <property type="nucleotide sequence ID" value="NZ_JBHMDG010000015.1"/>
</dbReference>
<evidence type="ECO:0000313" key="6">
    <source>
        <dbReference type="Proteomes" id="UP001589750"/>
    </source>
</evidence>